<dbReference type="AlphaFoldDB" id="A0A7C3WH38"/>
<gene>
    <name evidence="1" type="ORF">ENV62_03295</name>
</gene>
<protein>
    <recommendedName>
        <fullName evidence="2">JAB domain-containing protein</fullName>
    </recommendedName>
</protein>
<evidence type="ECO:0000313" key="1">
    <source>
        <dbReference type="EMBL" id="HGB14250.1"/>
    </source>
</evidence>
<organism evidence="1">
    <name type="scientific">Desulfobacca acetoxidans</name>
    <dbReference type="NCBI Taxonomy" id="60893"/>
    <lineage>
        <taxon>Bacteria</taxon>
        <taxon>Pseudomonadati</taxon>
        <taxon>Thermodesulfobacteriota</taxon>
        <taxon>Desulfobaccia</taxon>
        <taxon>Desulfobaccales</taxon>
        <taxon>Desulfobaccaceae</taxon>
        <taxon>Desulfobacca</taxon>
    </lineage>
</organism>
<accession>A0A7C3WH38</accession>
<comment type="caution">
    <text evidence="1">The sequence shown here is derived from an EMBL/GenBank/DDBJ whole genome shotgun (WGS) entry which is preliminary data.</text>
</comment>
<reference evidence="1" key="1">
    <citation type="journal article" date="2020" name="mSystems">
        <title>Genome- and Community-Level Interaction Insights into Carbon Utilization and Element Cycling Functions of Hydrothermarchaeota in Hydrothermal Sediment.</title>
        <authorList>
            <person name="Zhou Z."/>
            <person name="Liu Y."/>
            <person name="Xu W."/>
            <person name="Pan J."/>
            <person name="Luo Z.H."/>
            <person name="Li M."/>
        </authorList>
    </citation>
    <scope>NUCLEOTIDE SEQUENCE [LARGE SCALE GENOMIC DNA]</scope>
    <source>
        <strain evidence="1">SpSt-776</strain>
    </source>
</reference>
<dbReference type="EMBL" id="DTHB01000027">
    <property type="protein sequence ID" value="HGB14250.1"/>
    <property type="molecule type" value="Genomic_DNA"/>
</dbReference>
<evidence type="ECO:0008006" key="2">
    <source>
        <dbReference type="Google" id="ProtNLM"/>
    </source>
</evidence>
<proteinExistence type="predicted"/>
<sequence length="265" mass="30349">MRFKSLSGLRRREPRELVLAVLPQEVQITRFALEKAFKISKLVRAAFKESFEWYGFTLGDRQRPEVVIDIGLPKNEVNVLYYASLTPETIAAYQETLSPQVVINGWIHSHGALEVKKFSAVDDANQRTVLDYVTTRLRRPVAKREVIINDLVCLVKGEHQERDLEKGSVSLITDVPVREAVLMETVYGSFCYAIVIGDDGWHCQEIHYKNRGILSGHTVVESREAELRLLESERALSAQDLQLLREEVQEKIQPITHKPETIERL</sequence>
<name>A0A7C3WH38_9BACT</name>